<proteinExistence type="predicted"/>
<comment type="caution">
    <text evidence="1">The sequence shown here is derived from an EMBL/GenBank/DDBJ whole genome shotgun (WGS) entry which is preliminary data.</text>
</comment>
<gene>
    <name evidence="1" type="ORF">MJG53_003516</name>
</gene>
<organism evidence="1 2">
    <name type="scientific">Ovis ammon polii x Ovis aries</name>
    <dbReference type="NCBI Taxonomy" id="2918886"/>
    <lineage>
        <taxon>Eukaryota</taxon>
        <taxon>Metazoa</taxon>
        <taxon>Chordata</taxon>
        <taxon>Craniata</taxon>
        <taxon>Vertebrata</taxon>
        <taxon>Euteleostomi</taxon>
        <taxon>Mammalia</taxon>
        <taxon>Eutheria</taxon>
        <taxon>Laurasiatheria</taxon>
        <taxon>Artiodactyla</taxon>
        <taxon>Ruminantia</taxon>
        <taxon>Pecora</taxon>
        <taxon>Bovidae</taxon>
        <taxon>Caprinae</taxon>
        <taxon>Ovis</taxon>
    </lineage>
</organism>
<accession>A0ACB9VH89</accession>
<protein>
    <submittedName>
        <fullName evidence="1">Uncharacterized protein</fullName>
    </submittedName>
</protein>
<sequence>MGWTMRLATAALLLGLAVAVTGEEEDNDVCVYEALPDNDAVLCKGLKVFYPELGNIGCMIVPECNNYRQKITTWPEPIVKFPQALEVRRSGSEHLRPECPLSEKSSCESYSGGFQLPPTRQPEEKDAAYILVMVDPDAPSRSSPKARFWRHWLVSDIKIYWGSKESSQPFSASVRFLPADEGPLTQTLSLLVVNSGHSLVAVLTAVAALVVEHRLSKGVFPTAVPPAERPLGSEGSAVLQLSGGNFSKARTLKMGDADQKTTVRQLRNSGKSKLACPSILWGVRGDFDSAHPTCFRCYQPPRPHGHPQGPGLGTDMKIGKIQGQELSPYQPPSPPAHSGLHRYQFFVYLQEGRTISLPPKENKTRELAHLPVSLNKSGHKAPHHQSCGLLDKGLLSDPGPPGPLLEEDLGPPRF</sequence>
<dbReference type="EMBL" id="CM043027">
    <property type="protein sequence ID" value="KAI4589108.1"/>
    <property type="molecule type" value="Genomic_DNA"/>
</dbReference>
<keyword evidence="2" id="KW-1185">Reference proteome</keyword>
<evidence type="ECO:0000313" key="2">
    <source>
        <dbReference type="Proteomes" id="UP001057279"/>
    </source>
</evidence>
<dbReference type="Proteomes" id="UP001057279">
    <property type="component" value="Linkage Group LG02"/>
</dbReference>
<evidence type="ECO:0000313" key="1">
    <source>
        <dbReference type="EMBL" id="KAI4589108.1"/>
    </source>
</evidence>
<name>A0ACB9VH89_9CETA</name>
<reference evidence="1" key="1">
    <citation type="submission" date="2022-03" db="EMBL/GenBank/DDBJ databases">
        <title>Genomic analyses of argali, domestic sheep and their hybrids provide insights into chromosomal evolution, heterosis and genetic basis of agronomic traits.</title>
        <authorList>
            <person name="Li M."/>
        </authorList>
    </citation>
    <scope>NUCLEOTIDE SEQUENCE</scope>
    <source>
        <strain evidence="1">F1 hybrid</strain>
    </source>
</reference>